<gene>
    <name evidence="2" type="ORF">TSUD_229570</name>
</gene>
<sequence length="298" mass="31758">MGGGGKGETKSSGGGGDGGPAGVANVVVSDEDEESGNDFDGDKSIGYVQRDRQKQKVGSGGSKCGQAPTYKEKDQNYGKSNYISISQMGSPYGPDVYVGNEVTRFRTAKNVMVLEASVQRKEREGGLTGGSNGVARDELGVLGESGAQKELHFSGLLSDPAEVGNRELGLTHSDPFILGLQGEFLGSRYTSLSEPEEVLSSHRNKVPKHSSKSHKHKPGVKFNPLGVPKCVKIREAVKDVGAKAKRRRRQQEEFRGGGGISVKPEVEQPKRISCGITPPSGINLLPGSDQSKNQREKH</sequence>
<dbReference type="AlphaFoldDB" id="A0A2Z6LQN3"/>
<protein>
    <submittedName>
        <fullName evidence="2">Uncharacterized protein</fullName>
    </submittedName>
</protein>
<dbReference type="EMBL" id="DF973190">
    <property type="protein sequence ID" value="GAU18966.1"/>
    <property type="molecule type" value="Genomic_DNA"/>
</dbReference>
<feature type="region of interest" description="Disordered" evidence="1">
    <location>
        <begin position="196"/>
        <end position="223"/>
    </location>
</feature>
<proteinExistence type="predicted"/>
<feature type="compositionally biased region" description="Gly residues" evidence="1">
    <location>
        <begin position="1"/>
        <end position="21"/>
    </location>
</feature>
<dbReference type="Proteomes" id="UP000242715">
    <property type="component" value="Unassembled WGS sequence"/>
</dbReference>
<name>A0A2Z6LQN3_TRISU</name>
<feature type="compositionally biased region" description="Basic residues" evidence="1">
    <location>
        <begin position="202"/>
        <end position="219"/>
    </location>
</feature>
<accession>A0A2Z6LQN3</accession>
<reference evidence="3" key="1">
    <citation type="journal article" date="2017" name="Front. Plant Sci.">
        <title>Climate Clever Clovers: New Paradigm to Reduce the Environmental Footprint of Ruminants by Breeding Low Methanogenic Forages Utilizing Haplotype Variation.</title>
        <authorList>
            <person name="Kaur P."/>
            <person name="Appels R."/>
            <person name="Bayer P.E."/>
            <person name="Keeble-Gagnere G."/>
            <person name="Wang J."/>
            <person name="Hirakawa H."/>
            <person name="Shirasawa K."/>
            <person name="Vercoe P."/>
            <person name="Stefanova K."/>
            <person name="Durmic Z."/>
            <person name="Nichols P."/>
            <person name="Revell C."/>
            <person name="Isobe S.N."/>
            <person name="Edwards D."/>
            <person name="Erskine W."/>
        </authorList>
    </citation>
    <scope>NUCLEOTIDE SEQUENCE [LARGE SCALE GENOMIC DNA]</scope>
    <source>
        <strain evidence="3">cv. Daliak</strain>
    </source>
</reference>
<feature type="region of interest" description="Disordered" evidence="1">
    <location>
        <begin position="241"/>
        <end position="298"/>
    </location>
</feature>
<evidence type="ECO:0000313" key="2">
    <source>
        <dbReference type="EMBL" id="GAU18966.1"/>
    </source>
</evidence>
<feature type="region of interest" description="Disordered" evidence="1">
    <location>
        <begin position="1"/>
        <end position="75"/>
    </location>
</feature>
<keyword evidence="3" id="KW-1185">Reference proteome</keyword>
<feature type="compositionally biased region" description="Acidic residues" evidence="1">
    <location>
        <begin position="29"/>
        <end position="39"/>
    </location>
</feature>
<evidence type="ECO:0000313" key="3">
    <source>
        <dbReference type="Proteomes" id="UP000242715"/>
    </source>
</evidence>
<evidence type="ECO:0000256" key="1">
    <source>
        <dbReference type="SAM" id="MobiDB-lite"/>
    </source>
</evidence>
<organism evidence="2 3">
    <name type="scientific">Trifolium subterraneum</name>
    <name type="common">Subterranean clover</name>
    <dbReference type="NCBI Taxonomy" id="3900"/>
    <lineage>
        <taxon>Eukaryota</taxon>
        <taxon>Viridiplantae</taxon>
        <taxon>Streptophyta</taxon>
        <taxon>Embryophyta</taxon>
        <taxon>Tracheophyta</taxon>
        <taxon>Spermatophyta</taxon>
        <taxon>Magnoliopsida</taxon>
        <taxon>eudicotyledons</taxon>
        <taxon>Gunneridae</taxon>
        <taxon>Pentapetalae</taxon>
        <taxon>rosids</taxon>
        <taxon>fabids</taxon>
        <taxon>Fabales</taxon>
        <taxon>Fabaceae</taxon>
        <taxon>Papilionoideae</taxon>
        <taxon>50 kb inversion clade</taxon>
        <taxon>NPAAA clade</taxon>
        <taxon>Hologalegina</taxon>
        <taxon>IRL clade</taxon>
        <taxon>Trifolieae</taxon>
        <taxon>Trifolium</taxon>
    </lineage>
</organism>